<evidence type="ECO:0000256" key="1">
    <source>
        <dbReference type="ARBA" id="ARBA00008779"/>
    </source>
</evidence>
<evidence type="ECO:0000256" key="4">
    <source>
        <dbReference type="ARBA" id="ARBA00022837"/>
    </source>
</evidence>
<dbReference type="PANTHER" id="PTHR42693">
    <property type="entry name" value="ARYLSULFATASE FAMILY MEMBER"/>
    <property type="match status" value="1"/>
</dbReference>
<dbReference type="GO" id="GO:0046872">
    <property type="term" value="F:metal ion binding"/>
    <property type="evidence" value="ECO:0007669"/>
    <property type="project" value="UniProtKB-KW"/>
</dbReference>
<evidence type="ECO:0000256" key="5">
    <source>
        <dbReference type="SAM" id="SignalP"/>
    </source>
</evidence>
<dbReference type="InterPro" id="IPR050738">
    <property type="entry name" value="Sulfatase"/>
</dbReference>
<dbReference type="Proteomes" id="UP000184212">
    <property type="component" value="Unassembled WGS sequence"/>
</dbReference>
<reference evidence="7 8" key="1">
    <citation type="submission" date="2016-11" db="EMBL/GenBank/DDBJ databases">
        <authorList>
            <person name="Jaros S."/>
            <person name="Januszkiewicz K."/>
            <person name="Wedrychowicz H."/>
        </authorList>
    </citation>
    <scope>NUCLEOTIDE SEQUENCE [LARGE SCALE GENOMIC DNA]</scope>
    <source>
        <strain evidence="7 8">DSM 24574</strain>
    </source>
</reference>
<feature type="domain" description="Sulfatase N-terminal" evidence="6">
    <location>
        <begin position="66"/>
        <end position="483"/>
    </location>
</feature>
<keyword evidence="3" id="KW-0378">Hydrolase</keyword>
<gene>
    <name evidence="7" type="ORF">SAMN04488109_3920</name>
</gene>
<dbReference type="CDD" id="cd16025">
    <property type="entry name" value="PAS_like"/>
    <property type="match status" value="1"/>
</dbReference>
<evidence type="ECO:0000313" key="8">
    <source>
        <dbReference type="Proteomes" id="UP000184212"/>
    </source>
</evidence>
<evidence type="ECO:0000256" key="2">
    <source>
        <dbReference type="ARBA" id="ARBA00022723"/>
    </source>
</evidence>
<proteinExistence type="inferred from homology"/>
<dbReference type="SUPFAM" id="SSF53649">
    <property type="entry name" value="Alkaline phosphatase-like"/>
    <property type="match status" value="1"/>
</dbReference>
<dbReference type="Pfam" id="PF00884">
    <property type="entry name" value="Sulfatase"/>
    <property type="match status" value="1"/>
</dbReference>
<dbReference type="PANTHER" id="PTHR42693:SF43">
    <property type="entry name" value="BLL2667 PROTEIN"/>
    <property type="match status" value="1"/>
</dbReference>
<dbReference type="InterPro" id="IPR000917">
    <property type="entry name" value="Sulfatase_N"/>
</dbReference>
<dbReference type="AlphaFoldDB" id="A0A1M5SG66"/>
<organism evidence="7 8">
    <name type="scientific">Chryseolinea serpens</name>
    <dbReference type="NCBI Taxonomy" id="947013"/>
    <lineage>
        <taxon>Bacteria</taxon>
        <taxon>Pseudomonadati</taxon>
        <taxon>Bacteroidota</taxon>
        <taxon>Cytophagia</taxon>
        <taxon>Cytophagales</taxon>
        <taxon>Fulvivirgaceae</taxon>
        <taxon>Chryseolinea</taxon>
    </lineage>
</organism>
<dbReference type="InterPro" id="IPR024607">
    <property type="entry name" value="Sulfatase_CS"/>
</dbReference>
<name>A0A1M5SG66_9BACT</name>
<dbReference type="OrthoDB" id="9764377at2"/>
<dbReference type="PROSITE" id="PS00523">
    <property type="entry name" value="SULFATASE_1"/>
    <property type="match status" value="1"/>
</dbReference>
<evidence type="ECO:0000313" key="7">
    <source>
        <dbReference type="EMBL" id="SHH37582.1"/>
    </source>
</evidence>
<keyword evidence="5" id="KW-0732">Signal</keyword>
<accession>A0A1M5SG66</accession>
<feature type="chain" id="PRO_5012160718" evidence="5">
    <location>
        <begin position="32"/>
        <end position="634"/>
    </location>
</feature>
<dbReference type="EMBL" id="FQWQ01000002">
    <property type="protein sequence ID" value="SHH37582.1"/>
    <property type="molecule type" value="Genomic_DNA"/>
</dbReference>
<dbReference type="GO" id="GO:0016787">
    <property type="term" value="F:hydrolase activity"/>
    <property type="evidence" value="ECO:0007669"/>
    <property type="project" value="UniProtKB-KW"/>
</dbReference>
<dbReference type="Gene3D" id="3.30.1120.10">
    <property type="match status" value="1"/>
</dbReference>
<dbReference type="RefSeq" id="WP_084138242.1">
    <property type="nucleotide sequence ID" value="NZ_FQWQ01000002.1"/>
</dbReference>
<comment type="similarity">
    <text evidence="1">Belongs to the sulfatase family.</text>
</comment>
<dbReference type="InterPro" id="IPR017850">
    <property type="entry name" value="Alkaline_phosphatase_core_sf"/>
</dbReference>
<protein>
    <submittedName>
        <fullName evidence="7">Arylsulfatase</fullName>
    </submittedName>
</protein>
<dbReference type="Gene3D" id="3.40.720.10">
    <property type="entry name" value="Alkaline Phosphatase, subunit A"/>
    <property type="match status" value="1"/>
</dbReference>
<evidence type="ECO:0000259" key="6">
    <source>
        <dbReference type="Pfam" id="PF00884"/>
    </source>
</evidence>
<keyword evidence="2" id="KW-0479">Metal-binding</keyword>
<evidence type="ECO:0000256" key="3">
    <source>
        <dbReference type="ARBA" id="ARBA00022801"/>
    </source>
</evidence>
<dbReference type="STRING" id="947013.SAMN04488109_3920"/>
<sequence length="634" mass="71165">MKTPFRSGYRNLKFLSLALVAAPFFLSPALGQQNPDAAWKGKISKSAKDSQPYKVEYVKKAAANSPNIVWIILDDVGYGATSAFGGLIQTPHLDSLANQGLRYTNFHTAGICSPTRSALLTGRNHHSVGMGLFPHFYLSADYPGYNGHILPQKGTIAEVLHENGYSTYQLGKWHLTPDDESTDLGPFLRWPSGKGFDHNYGFLGGATDQYKPDLVEDNQHIKSDGRHLNELLADKAISYVKRQKELAPEKPFFIYYATGAGHAPHQVDKVWSDKYKGKFDEGWDVYREKVIANQKKLGVIPANAQLPPRDPYLKAWKDLPAEEKHLYARFMEVYAGFLEETDHEIGRFINYLKTSGQLENTAVFVMIGDNGGSKEGLEYGVTTKSIRFGADAITRDEYKKFILGEYDKIGTKEVASVANYPLGWAQATNTPFRLWKSDANAEGGTHNPLIVYYPKVVKEKGGIREQYSHLIDLFPTTLELTGVKQPEAIQGIQQDPLHGTSLAFSLNDKTAATRHTQQYYCIFGNRAIYKDGWKAAAAHHPTSLELFTYKGEAKPAIENNPEKEVWELYNLNEDFNELKDLAKKYPEKLKELKDLFDAEAAKYNIYPLIDIEHAAERYKLQPPPKAPVKTTASK</sequence>
<keyword evidence="8" id="KW-1185">Reference proteome</keyword>
<feature type="signal peptide" evidence="5">
    <location>
        <begin position="1"/>
        <end position="31"/>
    </location>
</feature>
<keyword evidence="4" id="KW-0106">Calcium</keyword>